<name>A0A3P3YPV0_PLABS</name>
<dbReference type="EMBL" id="OVEO01000020">
    <property type="protein sequence ID" value="SPR02099.1"/>
    <property type="molecule type" value="Genomic_DNA"/>
</dbReference>
<dbReference type="Proteomes" id="UP000290189">
    <property type="component" value="Unassembled WGS sequence"/>
</dbReference>
<evidence type="ECO:0000256" key="1">
    <source>
        <dbReference type="SAM" id="Phobius"/>
    </source>
</evidence>
<evidence type="ECO:0000313" key="2">
    <source>
        <dbReference type="EMBL" id="SPR02099.1"/>
    </source>
</evidence>
<proteinExistence type="predicted"/>
<organism evidence="2 3">
    <name type="scientific">Plasmodiophora brassicae</name>
    <name type="common">Clubroot disease agent</name>
    <dbReference type="NCBI Taxonomy" id="37360"/>
    <lineage>
        <taxon>Eukaryota</taxon>
        <taxon>Sar</taxon>
        <taxon>Rhizaria</taxon>
        <taxon>Endomyxa</taxon>
        <taxon>Phytomyxea</taxon>
        <taxon>Plasmodiophorida</taxon>
        <taxon>Plasmodiophoridae</taxon>
        <taxon>Plasmodiophora</taxon>
    </lineage>
</organism>
<geneLocation type="mitochondrion" evidence="2"/>
<evidence type="ECO:0000313" key="3">
    <source>
        <dbReference type="Proteomes" id="UP000290189"/>
    </source>
</evidence>
<keyword evidence="1" id="KW-0472">Membrane</keyword>
<keyword evidence="1" id="KW-0812">Transmembrane</keyword>
<sequence>MVTVVLRVAQKTGAGRGYHDAMARELPPEINTVSKRVLRLATFFACAGVGVYMALVQEFPGKRHCFDGIRAYYRRKKDELLSPRS</sequence>
<dbReference type="AlphaFoldDB" id="A0A3P3YPV0"/>
<protein>
    <submittedName>
        <fullName evidence="2">Uncharacterized protein</fullName>
    </submittedName>
</protein>
<reference evidence="2 3" key="1">
    <citation type="submission" date="2018-03" db="EMBL/GenBank/DDBJ databases">
        <authorList>
            <person name="Fogelqvist J."/>
        </authorList>
    </citation>
    <scope>NUCLEOTIDE SEQUENCE [LARGE SCALE GENOMIC DNA]</scope>
</reference>
<keyword evidence="1" id="KW-1133">Transmembrane helix</keyword>
<feature type="transmembrane region" description="Helical" evidence="1">
    <location>
        <begin position="37"/>
        <end position="56"/>
    </location>
</feature>
<accession>A0A3P3YPV0</accession>
<keyword evidence="2" id="KW-0496">Mitochondrion</keyword>
<gene>
    <name evidence="2" type="ORF">PLBR_LOCUS9314</name>
</gene>